<dbReference type="PANTHER" id="PTHR31845">
    <property type="entry name" value="FINGER DOMAIN PROTEIN, PUTATIVE-RELATED"/>
    <property type="match status" value="1"/>
</dbReference>
<dbReference type="SUPFAM" id="SSF57701">
    <property type="entry name" value="Zn2/Cys6 DNA-binding domain"/>
    <property type="match status" value="1"/>
</dbReference>
<dbReference type="PROSITE" id="PS50048">
    <property type="entry name" value="ZN2_CY6_FUNGAL_2"/>
    <property type="match status" value="1"/>
</dbReference>
<dbReference type="HOGENOM" id="CLU_023585_0_0_1"/>
<feature type="transmembrane region" description="Helical" evidence="7">
    <location>
        <begin position="513"/>
        <end position="537"/>
    </location>
</feature>
<dbReference type="AlphaFoldDB" id="A0A0D2DPI7"/>
<evidence type="ECO:0000256" key="1">
    <source>
        <dbReference type="ARBA" id="ARBA00004123"/>
    </source>
</evidence>
<evidence type="ECO:0000256" key="3">
    <source>
        <dbReference type="ARBA" id="ARBA00023125"/>
    </source>
</evidence>
<dbReference type="Gene3D" id="4.10.240.10">
    <property type="entry name" value="Zn(2)-C6 fungal-type DNA-binding domain"/>
    <property type="match status" value="1"/>
</dbReference>
<dbReference type="CDD" id="cd00067">
    <property type="entry name" value="GAL4"/>
    <property type="match status" value="1"/>
</dbReference>
<evidence type="ECO:0000256" key="5">
    <source>
        <dbReference type="ARBA" id="ARBA00023242"/>
    </source>
</evidence>
<dbReference type="EMBL" id="KN847342">
    <property type="protein sequence ID" value="KIW37759.1"/>
    <property type="molecule type" value="Genomic_DNA"/>
</dbReference>
<dbReference type="GO" id="GO:0005634">
    <property type="term" value="C:nucleus"/>
    <property type="evidence" value="ECO:0007669"/>
    <property type="project" value="UniProtKB-SubCell"/>
</dbReference>
<dbReference type="GO" id="GO:0000981">
    <property type="term" value="F:DNA-binding transcription factor activity, RNA polymerase II-specific"/>
    <property type="evidence" value="ECO:0007669"/>
    <property type="project" value="InterPro"/>
</dbReference>
<reference evidence="9 10" key="1">
    <citation type="submission" date="2015-01" db="EMBL/GenBank/DDBJ databases">
        <title>The Genome Sequence of Exophiala oligosperma CBS72588.</title>
        <authorList>
            <consortium name="The Broad Institute Genomics Platform"/>
            <person name="Cuomo C."/>
            <person name="de Hoog S."/>
            <person name="Gorbushina A."/>
            <person name="Stielow B."/>
            <person name="Teixiera M."/>
            <person name="Abouelleil A."/>
            <person name="Chapman S.B."/>
            <person name="Priest M."/>
            <person name="Young S.K."/>
            <person name="Wortman J."/>
            <person name="Nusbaum C."/>
            <person name="Birren B."/>
        </authorList>
    </citation>
    <scope>NUCLEOTIDE SEQUENCE [LARGE SCALE GENOMIC DNA]</scope>
    <source>
        <strain evidence="9 10">CBS 72588</strain>
    </source>
</reference>
<comment type="subcellular location">
    <subcellularLocation>
        <location evidence="1">Nucleus</location>
    </subcellularLocation>
</comment>
<dbReference type="GeneID" id="27361825"/>
<keyword evidence="2" id="KW-0805">Transcription regulation</keyword>
<dbReference type="Proteomes" id="UP000053342">
    <property type="component" value="Unassembled WGS sequence"/>
</dbReference>
<protein>
    <recommendedName>
        <fullName evidence="8">Zn(2)-C6 fungal-type domain-containing protein</fullName>
    </recommendedName>
</protein>
<name>A0A0D2DPI7_9EURO</name>
<gene>
    <name evidence="9" type="ORF">PV06_09751</name>
</gene>
<keyword evidence="7" id="KW-0812">Transmembrane</keyword>
<keyword evidence="4" id="KW-0804">Transcription</keyword>
<evidence type="ECO:0000256" key="7">
    <source>
        <dbReference type="SAM" id="Phobius"/>
    </source>
</evidence>
<sequence length="619" mass="69599">MPRTSHNDPAGSAAVACIECRRLKMRCLGAANPPCRRCEKAGKSCVVRASRRGARPQSIRTSNAEEPRDSVFNAVEPMIRSPASQVHDDGPQPASHNDMVTPGGLGSSPFLPLAQSPFDALGSAVGETFPVTQLSSSSNVDASVHPHHQPLPRSNITEQTLVELLHFFRVNLKYCVPVIDDSDFDEPVAVVRNRQCLAYCASYVASRFAVGCARLRAPLLARVTEFIVLAKRRIPADQDQLWTELQAFAILYAYQPATDIFYLPELHKDELSHWELKSFVESFAFRAGLHRSIERVRPLLRENATSSMAGSSPFQHYIYWLWLFTMSHHFSLMTRTPPSIRADLTITTATELLSEIPKPSRVTRIVAEIDLYMLWSHAGRYVPELAEWWCTPSFATDIVNISDIYEDIAAALELWSQRWGIRGEAFATVSDLDVTRNATVEFHLRATRFTIGSFITRWNLRRITNAHKAMQFELTDVALKSLLSTIQNACDVFQPYLNMSPLRREKLRYMPDYAFALIAFCCLYILNAIDLFGASIAEHAAYLDIVHDTAIFLQEMGIANSTNPPRYGAILLDSLRSMRTSPRPGSEQVTDSIQTWLHDALSEPQHATEGSLHMRHMFC</sequence>
<dbReference type="PROSITE" id="PS00463">
    <property type="entry name" value="ZN2_CY6_FUNGAL_1"/>
    <property type="match status" value="1"/>
</dbReference>
<evidence type="ECO:0000256" key="6">
    <source>
        <dbReference type="SAM" id="MobiDB-lite"/>
    </source>
</evidence>
<evidence type="ECO:0000313" key="10">
    <source>
        <dbReference type="Proteomes" id="UP000053342"/>
    </source>
</evidence>
<dbReference type="InterPro" id="IPR051089">
    <property type="entry name" value="prtT"/>
</dbReference>
<dbReference type="SMART" id="SM00066">
    <property type="entry name" value="GAL4"/>
    <property type="match status" value="1"/>
</dbReference>
<dbReference type="PANTHER" id="PTHR31845:SF17">
    <property type="entry name" value="ZN(II)2CYS6 TRANSCRIPTION FACTOR (EUROFUNG)"/>
    <property type="match status" value="1"/>
</dbReference>
<evidence type="ECO:0000259" key="8">
    <source>
        <dbReference type="PROSITE" id="PS50048"/>
    </source>
</evidence>
<organism evidence="9 10">
    <name type="scientific">Exophiala oligosperma</name>
    <dbReference type="NCBI Taxonomy" id="215243"/>
    <lineage>
        <taxon>Eukaryota</taxon>
        <taxon>Fungi</taxon>
        <taxon>Dikarya</taxon>
        <taxon>Ascomycota</taxon>
        <taxon>Pezizomycotina</taxon>
        <taxon>Eurotiomycetes</taxon>
        <taxon>Chaetothyriomycetidae</taxon>
        <taxon>Chaetothyriales</taxon>
        <taxon>Herpotrichiellaceae</taxon>
        <taxon>Exophiala</taxon>
    </lineage>
</organism>
<feature type="domain" description="Zn(2)-C6 fungal-type" evidence="8">
    <location>
        <begin position="16"/>
        <end position="47"/>
    </location>
</feature>
<dbReference type="Pfam" id="PF00172">
    <property type="entry name" value="Zn_clus"/>
    <property type="match status" value="1"/>
</dbReference>
<evidence type="ECO:0000313" key="9">
    <source>
        <dbReference type="EMBL" id="KIW37759.1"/>
    </source>
</evidence>
<dbReference type="GO" id="GO:0000976">
    <property type="term" value="F:transcription cis-regulatory region binding"/>
    <property type="evidence" value="ECO:0007669"/>
    <property type="project" value="TreeGrafter"/>
</dbReference>
<accession>A0A0D2DPI7</accession>
<keyword evidence="7" id="KW-0472">Membrane</keyword>
<dbReference type="VEuPathDB" id="FungiDB:PV06_09751"/>
<evidence type="ECO:0000256" key="2">
    <source>
        <dbReference type="ARBA" id="ARBA00023015"/>
    </source>
</evidence>
<keyword evidence="5" id="KW-0539">Nucleus</keyword>
<proteinExistence type="predicted"/>
<dbReference type="GO" id="GO:0008270">
    <property type="term" value="F:zinc ion binding"/>
    <property type="evidence" value="ECO:0007669"/>
    <property type="project" value="InterPro"/>
</dbReference>
<keyword evidence="7" id="KW-1133">Transmembrane helix</keyword>
<dbReference type="RefSeq" id="XP_016257975.1">
    <property type="nucleotide sequence ID" value="XM_016411221.1"/>
</dbReference>
<feature type="region of interest" description="Disordered" evidence="6">
    <location>
        <begin position="82"/>
        <end position="105"/>
    </location>
</feature>
<keyword evidence="10" id="KW-1185">Reference proteome</keyword>
<dbReference type="InterPro" id="IPR001138">
    <property type="entry name" value="Zn2Cys6_DnaBD"/>
</dbReference>
<dbReference type="InterPro" id="IPR036864">
    <property type="entry name" value="Zn2-C6_fun-type_DNA-bd_sf"/>
</dbReference>
<keyword evidence="3" id="KW-0238">DNA-binding</keyword>
<evidence type="ECO:0000256" key="4">
    <source>
        <dbReference type="ARBA" id="ARBA00023163"/>
    </source>
</evidence>